<dbReference type="GO" id="GO:0055085">
    <property type="term" value="P:transmembrane transport"/>
    <property type="evidence" value="ECO:0007669"/>
    <property type="project" value="UniProtKB-ARBA"/>
</dbReference>
<dbReference type="Pfam" id="PF08352">
    <property type="entry name" value="oligo_HPY"/>
    <property type="match status" value="2"/>
</dbReference>
<accession>Q0A9Q2</accession>
<dbReference type="GO" id="GO:0016887">
    <property type="term" value="F:ATP hydrolysis activity"/>
    <property type="evidence" value="ECO:0007669"/>
    <property type="project" value="InterPro"/>
</dbReference>
<keyword evidence="4" id="KW-1003">Cell membrane</keyword>
<dbReference type="FunFam" id="3.40.50.300:FF:000016">
    <property type="entry name" value="Oligopeptide ABC transporter ATP-binding component"/>
    <property type="match status" value="1"/>
</dbReference>
<keyword evidence="3" id="KW-0813">Transport</keyword>
<keyword evidence="7" id="KW-0472">Membrane</keyword>
<dbReference type="CDD" id="cd03257">
    <property type="entry name" value="ABC_NikE_OppD_transporters"/>
    <property type="match status" value="2"/>
</dbReference>
<dbReference type="KEGG" id="aeh:Mlg_1083"/>
<reference evidence="13" key="1">
    <citation type="submission" date="2006-08" db="EMBL/GenBank/DDBJ databases">
        <title>Complete sequence of Alkalilimnicola ehrilichei MLHE-1.</title>
        <authorList>
            <person name="Copeland A."/>
            <person name="Lucas S."/>
            <person name="Lapidus A."/>
            <person name="Barry K."/>
            <person name="Detter J.C."/>
            <person name="Glavina del Rio T."/>
            <person name="Hammon N."/>
            <person name="Israni S."/>
            <person name="Dalin E."/>
            <person name="Tice H."/>
            <person name="Pitluck S."/>
            <person name="Sims D."/>
            <person name="Brettin T."/>
            <person name="Bruce D."/>
            <person name="Han C."/>
            <person name="Tapia R."/>
            <person name="Gilna P."/>
            <person name="Schmutz J."/>
            <person name="Larimer F."/>
            <person name="Land M."/>
            <person name="Hauser L."/>
            <person name="Kyrpides N."/>
            <person name="Mikhailova N."/>
            <person name="Oremland R.S."/>
            <person name="Hoeft S.E."/>
            <person name="Switzer-Blum J."/>
            <person name="Kulp T."/>
            <person name="King G."/>
            <person name="Tabita R."/>
            <person name="Witte B."/>
            <person name="Santini J.M."/>
            <person name="Basu P."/>
            <person name="Hollibaugh J.T."/>
            <person name="Xie G."/>
            <person name="Stolz J.F."/>
            <person name="Richardson P."/>
        </authorList>
    </citation>
    <scope>NUCLEOTIDE SEQUENCE [LARGE SCALE GENOMIC DNA]</scope>
    <source>
        <strain evidence="13">ATCC BAA-1101 / DSM 17681 / MLHE-1</strain>
    </source>
</reference>
<dbReference type="InterPro" id="IPR017871">
    <property type="entry name" value="ABC_transporter-like_CS"/>
</dbReference>
<feature type="domain" description="ABC transporter" evidence="11">
    <location>
        <begin position="350"/>
        <end position="589"/>
    </location>
</feature>
<dbReference type="InterPro" id="IPR050388">
    <property type="entry name" value="ABC_Ni/Peptide_Import"/>
</dbReference>
<comment type="similarity">
    <text evidence="2">Belongs to the ABC transporter superfamily.</text>
</comment>
<evidence type="ECO:0000256" key="6">
    <source>
        <dbReference type="ARBA" id="ARBA00022840"/>
    </source>
</evidence>
<organism evidence="12 13">
    <name type="scientific">Alkalilimnicola ehrlichii (strain ATCC BAA-1101 / DSM 17681 / MLHE-1)</name>
    <dbReference type="NCBI Taxonomy" id="187272"/>
    <lineage>
        <taxon>Bacteria</taxon>
        <taxon>Pseudomonadati</taxon>
        <taxon>Pseudomonadota</taxon>
        <taxon>Gammaproteobacteria</taxon>
        <taxon>Chromatiales</taxon>
        <taxon>Ectothiorhodospiraceae</taxon>
        <taxon>Alkalilimnicola</taxon>
    </lineage>
</organism>
<dbReference type="AlphaFoldDB" id="Q0A9Q2"/>
<dbReference type="GO" id="GO:0015833">
    <property type="term" value="P:peptide transport"/>
    <property type="evidence" value="ECO:0007669"/>
    <property type="project" value="InterPro"/>
</dbReference>
<dbReference type="InterPro" id="IPR003593">
    <property type="entry name" value="AAA+_ATPase"/>
</dbReference>
<gene>
    <name evidence="12" type="ordered locus">Mlg_1083</name>
</gene>
<dbReference type="InterPro" id="IPR003439">
    <property type="entry name" value="ABC_transporter-like_ATP-bd"/>
</dbReference>
<keyword evidence="6" id="KW-0067">ATP-binding</keyword>
<evidence type="ECO:0000259" key="11">
    <source>
        <dbReference type="PROSITE" id="PS50893"/>
    </source>
</evidence>
<comment type="catalytic activity">
    <reaction evidence="9">
        <text>a dipeptide(out) + ATP + H2O = a dipeptide(in) + ADP + phosphate + H(+)</text>
        <dbReference type="Rhea" id="RHEA:23120"/>
        <dbReference type="ChEBI" id="CHEBI:15377"/>
        <dbReference type="ChEBI" id="CHEBI:15378"/>
        <dbReference type="ChEBI" id="CHEBI:30616"/>
        <dbReference type="ChEBI" id="CHEBI:43474"/>
        <dbReference type="ChEBI" id="CHEBI:90799"/>
        <dbReference type="ChEBI" id="CHEBI:456216"/>
        <dbReference type="EC" id="7.4.2.9"/>
    </reaction>
</comment>
<dbReference type="GO" id="GO:0005886">
    <property type="term" value="C:plasma membrane"/>
    <property type="evidence" value="ECO:0007669"/>
    <property type="project" value="UniProtKB-SubCell"/>
</dbReference>
<keyword evidence="5" id="KW-0547">Nucleotide-binding</keyword>
<evidence type="ECO:0000256" key="1">
    <source>
        <dbReference type="ARBA" id="ARBA00004417"/>
    </source>
</evidence>
<dbReference type="InterPro" id="IPR013563">
    <property type="entry name" value="Oligopep_ABC_C"/>
</dbReference>
<proteinExistence type="inferred from homology"/>
<dbReference type="GO" id="GO:0005524">
    <property type="term" value="F:ATP binding"/>
    <property type="evidence" value="ECO:0007669"/>
    <property type="project" value="UniProtKB-KW"/>
</dbReference>
<evidence type="ECO:0000256" key="9">
    <source>
        <dbReference type="ARBA" id="ARBA00047356"/>
    </source>
</evidence>
<dbReference type="Gene3D" id="3.40.50.300">
    <property type="entry name" value="P-loop containing nucleotide triphosphate hydrolases"/>
    <property type="match status" value="2"/>
</dbReference>
<sequence>MRTPALEIDALTLSYRRRGQRLPAVRNVSLSLAPGRTLGIAGESGCGKSTLAMAALGYLPGNARIEQGEVRIAGQSLARLSPEALRRLRGRQVAAVYQQPAAALNPAIPVGEQIAEVCRLHFGMGRAAARNATVEMLRKVQIPAPQALLHRYPHELSGGMQQRVVIAMALAPDPAVLILDEPTTALDATVQAEILALFAELRRTVSAAMLFISHDLAVLRQVCDELAVMYAGEVVERGPAQALLEQPMHPYTAALRRCIPNLDSDKRRGGLATIPGTPPELSALPGGCVFAPRCPIATPQCTAAPVPLATVAPSQQSRCLLPDLAGQAVRPSRAAPRPDATPDDGRPPALKIEGLNVDYGRVRVLREVSLTLGGGQTLALVGESGSGKTTLARAVTGLKPATAGTLELQGKPLAGRLRRRSGRTLRRLQMVFQSPDDTLNPSHRLASMLQRAARTLGGLRRKQARERALALLGSVALSGELGARRPGQLSGGQRQRAAIARAFAGAPELVVLDEPTSALDVSVQAAILELLLRLQAETGAAYLFISHDLAVVRYLADRVAVMYLGEVVEEGPVEAVFAGPGHPYTAALLAATPDPGRAWRPPVRLPGHNPGPAGRPEGCPFHTRCPYVLPICAHSPPPDHGPAPGHRVLCHLPRERLPRGPDRGDGAGG</sequence>
<feature type="region of interest" description="Disordered" evidence="10">
    <location>
        <begin position="328"/>
        <end position="349"/>
    </location>
</feature>
<feature type="domain" description="ABC transporter" evidence="11">
    <location>
        <begin position="6"/>
        <end position="256"/>
    </location>
</feature>
<evidence type="ECO:0000256" key="7">
    <source>
        <dbReference type="ARBA" id="ARBA00023136"/>
    </source>
</evidence>
<evidence type="ECO:0000256" key="8">
    <source>
        <dbReference type="ARBA" id="ARBA00038852"/>
    </source>
</evidence>
<keyword evidence="13" id="KW-1185">Reference proteome</keyword>
<dbReference type="NCBIfam" id="TIGR01727">
    <property type="entry name" value="oligo_HPY"/>
    <property type="match status" value="2"/>
</dbReference>
<evidence type="ECO:0000256" key="10">
    <source>
        <dbReference type="SAM" id="MobiDB-lite"/>
    </source>
</evidence>
<dbReference type="HOGENOM" id="CLU_000604_86_2_6"/>
<dbReference type="eggNOG" id="COG4172">
    <property type="taxonomic scope" value="Bacteria"/>
</dbReference>
<dbReference type="PROSITE" id="PS00211">
    <property type="entry name" value="ABC_TRANSPORTER_1"/>
    <property type="match status" value="2"/>
</dbReference>
<comment type="subcellular location">
    <subcellularLocation>
        <location evidence="1">Cell inner membrane</location>
        <topology evidence="1">Peripheral membrane protein</topology>
    </subcellularLocation>
</comment>
<dbReference type="Pfam" id="PF00005">
    <property type="entry name" value="ABC_tran"/>
    <property type="match status" value="2"/>
</dbReference>
<dbReference type="NCBIfam" id="NF007739">
    <property type="entry name" value="PRK10419.1"/>
    <property type="match status" value="2"/>
</dbReference>
<evidence type="ECO:0000313" key="13">
    <source>
        <dbReference type="Proteomes" id="UP000001962"/>
    </source>
</evidence>
<protein>
    <recommendedName>
        <fullName evidence="8">ABC-type dipeptide transporter</fullName>
        <ecNumber evidence="8">7.4.2.9</ecNumber>
    </recommendedName>
</protein>
<dbReference type="SMART" id="SM00382">
    <property type="entry name" value="AAA"/>
    <property type="match status" value="2"/>
</dbReference>
<dbReference type="NCBIfam" id="NF008453">
    <property type="entry name" value="PRK11308.1"/>
    <property type="match status" value="2"/>
</dbReference>
<dbReference type="SUPFAM" id="SSF52540">
    <property type="entry name" value="P-loop containing nucleoside triphosphate hydrolases"/>
    <property type="match status" value="2"/>
</dbReference>
<dbReference type="PANTHER" id="PTHR43297:SF2">
    <property type="entry name" value="DIPEPTIDE TRANSPORT ATP-BINDING PROTEIN DPPD"/>
    <property type="match status" value="1"/>
</dbReference>
<evidence type="ECO:0000256" key="2">
    <source>
        <dbReference type="ARBA" id="ARBA00005417"/>
    </source>
</evidence>
<dbReference type="Proteomes" id="UP000001962">
    <property type="component" value="Chromosome"/>
</dbReference>
<dbReference type="OrthoDB" id="9784450at2"/>
<dbReference type="PANTHER" id="PTHR43297">
    <property type="entry name" value="OLIGOPEPTIDE TRANSPORT ATP-BINDING PROTEIN APPD"/>
    <property type="match status" value="1"/>
</dbReference>
<dbReference type="InterPro" id="IPR027417">
    <property type="entry name" value="P-loop_NTPase"/>
</dbReference>
<dbReference type="EC" id="7.4.2.9" evidence="8"/>
<evidence type="ECO:0000313" key="12">
    <source>
        <dbReference type="EMBL" id="ABI56435.1"/>
    </source>
</evidence>
<dbReference type="PROSITE" id="PS50893">
    <property type="entry name" value="ABC_TRANSPORTER_2"/>
    <property type="match status" value="2"/>
</dbReference>
<dbReference type="EMBL" id="CP000453">
    <property type="protein sequence ID" value="ABI56435.1"/>
    <property type="molecule type" value="Genomic_DNA"/>
</dbReference>
<evidence type="ECO:0000256" key="4">
    <source>
        <dbReference type="ARBA" id="ARBA00022475"/>
    </source>
</evidence>
<evidence type="ECO:0000256" key="3">
    <source>
        <dbReference type="ARBA" id="ARBA00022448"/>
    </source>
</evidence>
<dbReference type="RefSeq" id="WP_011628830.1">
    <property type="nucleotide sequence ID" value="NC_008340.1"/>
</dbReference>
<evidence type="ECO:0000256" key="5">
    <source>
        <dbReference type="ARBA" id="ARBA00022741"/>
    </source>
</evidence>
<name>Q0A9Q2_ALKEH</name>